<dbReference type="OrthoDB" id="3679134at2"/>
<evidence type="ECO:0000313" key="1">
    <source>
        <dbReference type="EMBL" id="SNS93246.1"/>
    </source>
</evidence>
<dbReference type="RefSeq" id="WP_089245445.1">
    <property type="nucleotide sequence ID" value="NZ_FZPH01000002.1"/>
</dbReference>
<proteinExistence type="predicted"/>
<evidence type="ECO:0000313" key="2">
    <source>
        <dbReference type="Proteomes" id="UP000198362"/>
    </source>
</evidence>
<organism evidence="1 2">
    <name type="scientific">Asanoa hainanensis</name>
    <dbReference type="NCBI Taxonomy" id="560556"/>
    <lineage>
        <taxon>Bacteria</taxon>
        <taxon>Bacillati</taxon>
        <taxon>Actinomycetota</taxon>
        <taxon>Actinomycetes</taxon>
        <taxon>Micromonosporales</taxon>
        <taxon>Micromonosporaceae</taxon>
        <taxon>Asanoa</taxon>
    </lineage>
</organism>
<dbReference type="EMBL" id="FZPH01000002">
    <property type="protein sequence ID" value="SNS93246.1"/>
    <property type="molecule type" value="Genomic_DNA"/>
</dbReference>
<name>A0A239IHN1_9ACTN</name>
<protein>
    <recommendedName>
        <fullName evidence="3">YbaB/EbfC DNA-binding family protein</fullName>
    </recommendedName>
</protein>
<evidence type="ECO:0008006" key="3">
    <source>
        <dbReference type="Google" id="ProtNLM"/>
    </source>
</evidence>
<keyword evidence="2" id="KW-1185">Reference proteome</keyword>
<dbReference type="InterPro" id="IPR036894">
    <property type="entry name" value="YbaB-like_sf"/>
</dbReference>
<gene>
    <name evidence="1" type="ORF">SAMN05421812_102410</name>
</gene>
<accession>A0A239IHN1</accession>
<sequence>MSTEAPEDFAARLRAARARSASPATSEGHGTAFAGQVRVFATAGRLHQIELEPALLRLTPDELGAYVIEATNAALAQDTGETSAVDAAVLDDALRDAMESGSAMMRTISESLGDVMFRLRERTGMSGDPGTQGLSSVLDEAGDLLRKAAATSNDGPAEQTGEGADGAVFATVRAGPRVVEIGIVGRALRLGAYALAEEIVTAVNDGLDKLGDQAETADAANPVSPERIRDVQDASLAHMQAYTGALRALLGSVGGPAPTTRERSDDG</sequence>
<dbReference type="AlphaFoldDB" id="A0A239IHN1"/>
<dbReference type="Gene3D" id="3.30.1310.10">
    <property type="entry name" value="Nucleoid-associated protein YbaB-like domain"/>
    <property type="match status" value="1"/>
</dbReference>
<reference evidence="1 2" key="1">
    <citation type="submission" date="2017-06" db="EMBL/GenBank/DDBJ databases">
        <authorList>
            <person name="Kim H.J."/>
            <person name="Triplett B.A."/>
        </authorList>
    </citation>
    <scope>NUCLEOTIDE SEQUENCE [LARGE SCALE GENOMIC DNA]</scope>
    <source>
        <strain evidence="1 2">CGMCC 4.5593</strain>
    </source>
</reference>
<dbReference type="Proteomes" id="UP000198362">
    <property type="component" value="Unassembled WGS sequence"/>
</dbReference>